<keyword evidence="6 9" id="KW-0067">ATP-binding</keyword>
<evidence type="ECO:0000256" key="2">
    <source>
        <dbReference type="ARBA" id="ARBA00022527"/>
    </source>
</evidence>
<keyword evidence="2 10" id="KW-0723">Serine/threonine-protein kinase</keyword>
<dbReference type="GO" id="GO:0050684">
    <property type="term" value="P:regulation of mRNA processing"/>
    <property type="evidence" value="ECO:0007669"/>
    <property type="project" value="TreeGrafter"/>
</dbReference>
<evidence type="ECO:0000256" key="7">
    <source>
        <dbReference type="ARBA" id="ARBA00047899"/>
    </source>
</evidence>
<accession>A0AAW0FPH2</accession>
<sequence>MFKFLSSAKAMIRMGRHTRALTTSTPTNATFATSSARTFHPIKLGEVFCERYEVINQLGSGVYSQVLLVRDIRENRLAAMKVLVSELTRETHGPDERGIMMLLRDTDPQSIGWHHVCQLFDSFTHTGPNGEHICLILEPLRLGMGSVSRAFNGPMPLPLVRRIAKQMLQALQYVHKCGVIHTDIKPDNIMMVGPPPTAGQTSTQININDLQSANFKLIDFGSANTLARRWAAVLQPLALRAPEVIVGADWDTKVDVWNLSCLLYEFVRGALLFDPNWNNEITGMNQAQTHLAQMVGLFGSFPHDLLQRSRRTAEFFDNRGNLLRPGSYSITLQDLLARTKLASQEVDEVSDFLLRGLTIDPKLRWSAAQLLEHPWLRLLGYYS</sequence>
<dbReference type="InterPro" id="IPR011009">
    <property type="entry name" value="Kinase-like_dom_sf"/>
</dbReference>
<evidence type="ECO:0000256" key="8">
    <source>
        <dbReference type="ARBA" id="ARBA00048679"/>
    </source>
</evidence>
<dbReference type="Gene3D" id="1.10.510.10">
    <property type="entry name" value="Transferase(Phosphotransferase) domain 1"/>
    <property type="match status" value="1"/>
</dbReference>
<evidence type="ECO:0000313" key="12">
    <source>
        <dbReference type="EMBL" id="KAK7678595.1"/>
    </source>
</evidence>
<dbReference type="Gene3D" id="3.30.200.20">
    <property type="entry name" value="Phosphorylase Kinase, domain 1"/>
    <property type="match status" value="1"/>
</dbReference>
<evidence type="ECO:0000313" key="13">
    <source>
        <dbReference type="Proteomes" id="UP001385951"/>
    </source>
</evidence>
<comment type="similarity">
    <text evidence="10">Belongs to the protein kinase superfamily.</text>
</comment>
<keyword evidence="4 9" id="KW-0547">Nucleotide-binding</keyword>
<dbReference type="PANTHER" id="PTHR47634">
    <property type="entry name" value="PROTEIN KINASE DOMAIN-CONTAINING PROTEIN-RELATED"/>
    <property type="match status" value="1"/>
</dbReference>
<dbReference type="AlphaFoldDB" id="A0AAW0FPH2"/>
<evidence type="ECO:0000256" key="4">
    <source>
        <dbReference type="ARBA" id="ARBA00022741"/>
    </source>
</evidence>
<dbReference type="PROSITE" id="PS00108">
    <property type="entry name" value="PROTEIN_KINASE_ST"/>
    <property type="match status" value="1"/>
</dbReference>
<feature type="domain" description="Protein kinase" evidence="11">
    <location>
        <begin position="52"/>
        <end position="376"/>
    </location>
</feature>
<keyword evidence="13" id="KW-1185">Reference proteome</keyword>
<dbReference type="EC" id="2.7.11.1" evidence="1"/>
<dbReference type="Proteomes" id="UP001385951">
    <property type="component" value="Unassembled WGS sequence"/>
</dbReference>
<evidence type="ECO:0000256" key="9">
    <source>
        <dbReference type="PROSITE-ProRule" id="PRU10141"/>
    </source>
</evidence>
<dbReference type="PANTHER" id="PTHR47634:SF9">
    <property type="entry name" value="PROTEIN KINASE DOMAIN-CONTAINING PROTEIN-RELATED"/>
    <property type="match status" value="1"/>
</dbReference>
<evidence type="ECO:0000259" key="11">
    <source>
        <dbReference type="PROSITE" id="PS50011"/>
    </source>
</evidence>
<comment type="catalytic activity">
    <reaction evidence="7">
        <text>L-threonyl-[protein] + ATP = O-phospho-L-threonyl-[protein] + ADP + H(+)</text>
        <dbReference type="Rhea" id="RHEA:46608"/>
        <dbReference type="Rhea" id="RHEA-COMP:11060"/>
        <dbReference type="Rhea" id="RHEA-COMP:11605"/>
        <dbReference type="ChEBI" id="CHEBI:15378"/>
        <dbReference type="ChEBI" id="CHEBI:30013"/>
        <dbReference type="ChEBI" id="CHEBI:30616"/>
        <dbReference type="ChEBI" id="CHEBI:61977"/>
        <dbReference type="ChEBI" id="CHEBI:456216"/>
        <dbReference type="EC" id="2.7.11.1"/>
    </reaction>
</comment>
<dbReference type="InterPro" id="IPR008271">
    <property type="entry name" value="Ser/Thr_kinase_AS"/>
</dbReference>
<dbReference type="InterPro" id="IPR017441">
    <property type="entry name" value="Protein_kinase_ATP_BS"/>
</dbReference>
<organism evidence="12 13">
    <name type="scientific">Cerrena zonata</name>
    <dbReference type="NCBI Taxonomy" id="2478898"/>
    <lineage>
        <taxon>Eukaryota</taxon>
        <taxon>Fungi</taxon>
        <taxon>Dikarya</taxon>
        <taxon>Basidiomycota</taxon>
        <taxon>Agaricomycotina</taxon>
        <taxon>Agaricomycetes</taxon>
        <taxon>Polyporales</taxon>
        <taxon>Cerrenaceae</taxon>
        <taxon>Cerrena</taxon>
    </lineage>
</organism>
<dbReference type="EMBL" id="JASBNA010000070">
    <property type="protein sequence ID" value="KAK7678595.1"/>
    <property type="molecule type" value="Genomic_DNA"/>
</dbReference>
<dbReference type="InterPro" id="IPR000719">
    <property type="entry name" value="Prot_kinase_dom"/>
</dbReference>
<evidence type="ECO:0000256" key="1">
    <source>
        <dbReference type="ARBA" id="ARBA00012513"/>
    </source>
</evidence>
<comment type="catalytic activity">
    <reaction evidence="8">
        <text>L-seryl-[protein] + ATP = O-phospho-L-seryl-[protein] + ADP + H(+)</text>
        <dbReference type="Rhea" id="RHEA:17989"/>
        <dbReference type="Rhea" id="RHEA-COMP:9863"/>
        <dbReference type="Rhea" id="RHEA-COMP:11604"/>
        <dbReference type="ChEBI" id="CHEBI:15378"/>
        <dbReference type="ChEBI" id="CHEBI:29999"/>
        <dbReference type="ChEBI" id="CHEBI:30616"/>
        <dbReference type="ChEBI" id="CHEBI:83421"/>
        <dbReference type="ChEBI" id="CHEBI:456216"/>
        <dbReference type="EC" id="2.7.11.1"/>
    </reaction>
</comment>
<evidence type="ECO:0000256" key="6">
    <source>
        <dbReference type="ARBA" id="ARBA00022840"/>
    </source>
</evidence>
<gene>
    <name evidence="12" type="ORF">QCA50_018467</name>
</gene>
<name>A0AAW0FPH2_9APHY</name>
<evidence type="ECO:0000256" key="3">
    <source>
        <dbReference type="ARBA" id="ARBA00022679"/>
    </source>
</evidence>
<dbReference type="SMART" id="SM00220">
    <property type="entry name" value="S_TKc"/>
    <property type="match status" value="1"/>
</dbReference>
<dbReference type="InterPro" id="IPR051334">
    <property type="entry name" value="SRPK"/>
</dbReference>
<evidence type="ECO:0000256" key="10">
    <source>
        <dbReference type="RuleBase" id="RU000304"/>
    </source>
</evidence>
<comment type="caution">
    <text evidence="12">The sequence shown here is derived from an EMBL/GenBank/DDBJ whole genome shotgun (WGS) entry which is preliminary data.</text>
</comment>
<keyword evidence="5" id="KW-0418">Kinase</keyword>
<dbReference type="Pfam" id="PF00069">
    <property type="entry name" value="Pkinase"/>
    <property type="match status" value="1"/>
</dbReference>
<feature type="binding site" evidence="9">
    <location>
        <position position="81"/>
    </location>
    <ligand>
        <name>ATP</name>
        <dbReference type="ChEBI" id="CHEBI:30616"/>
    </ligand>
</feature>
<protein>
    <recommendedName>
        <fullName evidence="1">non-specific serine/threonine protein kinase</fullName>
        <ecNumber evidence="1">2.7.11.1</ecNumber>
    </recommendedName>
</protein>
<reference evidence="12 13" key="1">
    <citation type="submission" date="2022-09" db="EMBL/GenBank/DDBJ databases">
        <authorList>
            <person name="Palmer J.M."/>
        </authorList>
    </citation>
    <scope>NUCLEOTIDE SEQUENCE [LARGE SCALE GENOMIC DNA]</scope>
    <source>
        <strain evidence="12 13">DSM 7382</strain>
    </source>
</reference>
<dbReference type="PROSITE" id="PS50011">
    <property type="entry name" value="PROTEIN_KINASE_DOM"/>
    <property type="match status" value="1"/>
</dbReference>
<dbReference type="GO" id="GO:0005524">
    <property type="term" value="F:ATP binding"/>
    <property type="evidence" value="ECO:0007669"/>
    <property type="project" value="UniProtKB-UniRule"/>
</dbReference>
<dbReference type="PROSITE" id="PS00107">
    <property type="entry name" value="PROTEIN_KINASE_ATP"/>
    <property type="match status" value="1"/>
</dbReference>
<evidence type="ECO:0000256" key="5">
    <source>
        <dbReference type="ARBA" id="ARBA00022777"/>
    </source>
</evidence>
<proteinExistence type="inferred from homology"/>
<dbReference type="GO" id="GO:0004674">
    <property type="term" value="F:protein serine/threonine kinase activity"/>
    <property type="evidence" value="ECO:0007669"/>
    <property type="project" value="UniProtKB-KW"/>
</dbReference>
<dbReference type="GO" id="GO:0000245">
    <property type="term" value="P:spliceosomal complex assembly"/>
    <property type="evidence" value="ECO:0007669"/>
    <property type="project" value="TreeGrafter"/>
</dbReference>
<keyword evidence="3" id="KW-0808">Transferase</keyword>
<dbReference type="SUPFAM" id="SSF56112">
    <property type="entry name" value="Protein kinase-like (PK-like)"/>
    <property type="match status" value="1"/>
</dbReference>